<dbReference type="InParanoid" id="A0A0D0DPR6"/>
<evidence type="ECO:0000313" key="2">
    <source>
        <dbReference type="EMBL" id="KIK81020.1"/>
    </source>
</evidence>
<dbReference type="AlphaFoldDB" id="A0A0D0DPR6"/>
<dbReference type="EMBL" id="KN825883">
    <property type="protein sequence ID" value="KIK81020.1"/>
    <property type="molecule type" value="Genomic_DNA"/>
</dbReference>
<organism evidence="2 3">
    <name type="scientific">Paxillus rubicundulus Ve08.2h10</name>
    <dbReference type="NCBI Taxonomy" id="930991"/>
    <lineage>
        <taxon>Eukaryota</taxon>
        <taxon>Fungi</taxon>
        <taxon>Dikarya</taxon>
        <taxon>Basidiomycota</taxon>
        <taxon>Agaricomycotina</taxon>
        <taxon>Agaricomycetes</taxon>
        <taxon>Agaricomycetidae</taxon>
        <taxon>Boletales</taxon>
        <taxon>Paxilineae</taxon>
        <taxon>Paxillaceae</taxon>
        <taxon>Paxillus</taxon>
    </lineage>
</organism>
<name>A0A0D0DPR6_9AGAM</name>
<feature type="non-terminal residue" evidence="2">
    <location>
        <position position="50"/>
    </location>
</feature>
<evidence type="ECO:0000313" key="3">
    <source>
        <dbReference type="Proteomes" id="UP000054538"/>
    </source>
</evidence>
<sequence length="50" mass="5672">VDCKWVFKIKKNSAGEIDKYKARLVAKGFTQIQGVDHYETYAPIARLASL</sequence>
<feature type="domain" description="Reverse transcriptase Ty1/copia-type" evidence="1">
    <location>
        <begin position="3"/>
        <end position="49"/>
    </location>
</feature>
<feature type="non-terminal residue" evidence="2">
    <location>
        <position position="1"/>
    </location>
</feature>
<protein>
    <recommendedName>
        <fullName evidence="1">Reverse transcriptase Ty1/copia-type domain-containing protein</fullName>
    </recommendedName>
</protein>
<reference evidence="2 3" key="1">
    <citation type="submission" date="2014-04" db="EMBL/GenBank/DDBJ databases">
        <authorList>
            <consortium name="DOE Joint Genome Institute"/>
            <person name="Kuo A."/>
            <person name="Kohler A."/>
            <person name="Jargeat P."/>
            <person name="Nagy L.G."/>
            <person name="Floudas D."/>
            <person name="Copeland A."/>
            <person name="Barry K.W."/>
            <person name="Cichocki N."/>
            <person name="Veneault-Fourrey C."/>
            <person name="LaButti K."/>
            <person name="Lindquist E.A."/>
            <person name="Lipzen A."/>
            <person name="Lundell T."/>
            <person name="Morin E."/>
            <person name="Murat C."/>
            <person name="Sun H."/>
            <person name="Tunlid A."/>
            <person name="Henrissat B."/>
            <person name="Grigoriev I.V."/>
            <person name="Hibbett D.S."/>
            <person name="Martin F."/>
            <person name="Nordberg H.P."/>
            <person name="Cantor M.N."/>
            <person name="Hua S.X."/>
        </authorList>
    </citation>
    <scope>NUCLEOTIDE SEQUENCE [LARGE SCALE GENOMIC DNA]</scope>
    <source>
        <strain evidence="2 3">Ve08.2h10</strain>
    </source>
</reference>
<evidence type="ECO:0000259" key="1">
    <source>
        <dbReference type="Pfam" id="PF07727"/>
    </source>
</evidence>
<dbReference type="HOGENOM" id="CLU_001650_17_6_1"/>
<dbReference type="Proteomes" id="UP000054538">
    <property type="component" value="Unassembled WGS sequence"/>
</dbReference>
<keyword evidence="3" id="KW-1185">Reference proteome</keyword>
<accession>A0A0D0DPR6</accession>
<gene>
    <name evidence="2" type="ORF">PAXRUDRAFT_111754</name>
</gene>
<proteinExistence type="predicted"/>
<dbReference type="InterPro" id="IPR013103">
    <property type="entry name" value="RVT_2"/>
</dbReference>
<reference evidence="3" key="2">
    <citation type="submission" date="2015-01" db="EMBL/GenBank/DDBJ databases">
        <title>Evolutionary Origins and Diversification of the Mycorrhizal Mutualists.</title>
        <authorList>
            <consortium name="DOE Joint Genome Institute"/>
            <consortium name="Mycorrhizal Genomics Consortium"/>
            <person name="Kohler A."/>
            <person name="Kuo A."/>
            <person name="Nagy L.G."/>
            <person name="Floudas D."/>
            <person name="Copeland A."/>
            <person name="Barry K.W."/>
            <person name="Cichocki N."/>
            <person name="Veneault-Fourrey C."/>
            <person name="LaButti K."/>
            <person name="Lindquist E.A."/>
            <person name="Lipzen A."/>
            <person name="Lundell T."/>
            <person name="Morin E."/>
            <person name="Murat C."/>
            <person name="Riley R."/>
            <person name="Ohm R."/>
            <person name="Sun H."/>
            <person name="Tunlid A."/>
            <person name="Henrissat B."/>
            <person name="Grigoriev I.V."/>
            <person name="Hibbett D.S."/>
            <person name="Martin F."/>
        </authorList>
    </citation>
    <scope>NUCLEOTIDE SEQUENCE [LARGE SCALE GENOMIC DNA]</scope>
    <source>
        <strain evidence="3">Ve08.2h10</strain>
    </source>
</reference>
<dbReference type="OrthoDB" id="2685291at2759"/>
<dbReference type="STRING" id="930991.A0A0D0DPR6"/>
<dbReference type="Pfam" id="PF07727">
    <property type="entry name" value="RVT_2"/>
    <property type="match status" value="1"/>
</dbReference>